<name>A0A6G0TP57_APHGL</name>
<reference evidence="3 4" key="1">
    <citation type="submission" date="2019-08" db="EMBL/GenBank/DDBJ databases">
        <title>The genome of the soybean aphid Biotype 1, its phylome, world population structure and adaptation to the North American continent.</title>
        <authorList>
            <person name="Giordano R."/>
            <person name="Donthu R.K."/>
            <person name="Hernandez A.G."/>
            <person name="Wright C.L."/>
            <person name="Zimin A.V."/>
        </authorList>
    </citation>
    <scope>NUCLEOTIDE SEQUENCE [LARGE SCALE GENOMIC DNA]</scope>
    <source>
        <tissue evidence="3">Whole aphids</tissue>
    </source>
</reference>
<dbReference type="Proteomes" id="UP000475862">
    <property type="component" value="Unassembled WGS sequence"/>
</dbReference>
<organism evidence="3 4">
    <name type="scientific">Aphis glycines</name>
    <name type="common">Soybean aphid</name>
    <dbReference type="NCBI Taxonomy" id="307491"/>
    <lineage>
        <taxon>Eukaryota</taxon>
        <taxon>Metazoa</taxon>
        <taxon>Ecdysozoa</taxon>
        <taxon>Arthropoda</taxon>
        <taxon>Hexapoda</taxon>
        <taxon>Insecta</taxon>
        <taxon>Pterygota</taxon>
        <taxon>Neoptera</taxon>
        <taxon>Paraneoptera</taxon>
        <taxon>Hemiptera</taxon>
        <taxon>Sternorrhyncha</taxon>
        <taxon>Aphidomorpha</taxon>
        <taxon>Aphidoidea</taxon>
        <taxon>Aphididae</taxon>
        <taxon>Aphidini</taxon>
        <taxon>Aphis</taxon>
        <taxon>Aphis</taxon>
    </lineage>
</organism>
<comment type="caution">
    <text evidence="3">The sequence shown here is derived from an EMBL/GenBank/DDBJ whole genome shotgun (WGS) entry which is preliminary data.</text>
</comment>
<feature type="signal peptide" evidence="2">
    <location>
        <begin position="1"/>
        <end position="23"/>
    </location>
</feature>
<protein>
    <submittedName>
        <fullName evidence="3">Uncharacterized protein</fullName>
    </submittedName>
</protein>
<dbReference type="OrthoDB" id="8196075at2759"/>
<evidence type="ECO:0000256" key="1">
    <source>
        <dbReference type="SAM" id="MobiDB-lite"/>
    </source>
</evidence>
<evidence type="ECO:0000256" key="2">
    <source>
        <dbReference type="SAM" id="SignalP"/>
    </source>
</evidence>
<feature type="region of interest" description="Disordered" evidence="1">
    <location>
        <begin position="343"/>
        <end position="371"/>
    </location>
</feature>
<evidence type="ECO:0000313" key="4">
    <source>
        <dbReference type="Proteomes" id="UP000475862"/>
    </source>
</evidence>
<sequence length="510" mass="57148">MRPSTMAVLRCVVLLLWCCSGFAVSMSNDQNTTRGVDEFLTSLTQMIGTVLNTDARYSGIFGDGSQSVSGRPNRPPAADYFETGRPPFLNRPPVGRPYPPPYPENGGPYPAPYLENGGPYPPPYPDNGGSYPPPFRPYGYRPGPGAAAVDYLQQNSIVQALSSISQHDDLRCVPRLLCEVSSGTRPGYNQQYGYYQQQQQQQSSIPFLSKDALITLLTVLNFVDDSPLLMFGRAALLGYNARGDPRYCTTAYPTCPRDPDQLINYLNNHNGGFFRFFNQQLPQYAPQYASHQQPPYPQRPPYPDQPPYPQRPLYPLYSQRPPFLQQRPPYVGQQQNYAPQYQRPQQHFGNGYKSRVDDQQNPRILSGSPDQYYDVPSVYDLQLDRPRPTPMKFPSAIDNGGASNSISHFAFPSDHNGAGGGNRQAKKIKMIFPDRTGTGGLRADLDKYGNYKGVYYAEGAIKFVDDGTSNGGRPSTIRLPQQRPVDDFSVLGNRLPYERRPKFQFPRTSE</sequence>
<dbReference type="AlphaFoldDB" id="A0A6G0TP57"/>
<evidence type="ECO:0000313" key="3">
    <source>
        <dbReference type="EMBL" id="KAE9536442.1"/>
    </source>
</evidence>
<keyword evidence="2" id="KW-0732">Signal</keyword>
<feature type="compositionally biased region" description="Pro residues" evidence="1">
    <location>
        <begin position="294"/>
        <end position="312"/>
    </location>
</feature>
<keyword evidence="4" id="KW-1185">Reference proteome</keyword>
<feature type="region of interest" description="Disordered" evidence="1">
    <location>
        <begin position="288"/>
        <end position="329"/>
    </location>
</feature>
<proteinExistence type="predicted"/>
<feature type="region of interest" description="Disordered" evidence="1">
    <location>
        <begin position="63"/>
        <end position="96"/>
    </location>
</feature>
<gene>
    <name evidence="3" type="ORF">AGLY_007231</name>
</gene>
<feature type="chain" id="PRO_5026043937" evidence="2">
    <location>
        <begin position="24"/>
        <end position="510"/>
    </location>
</feature>
<accession>A0A6G0TP57</accession>
<dbReference type="EMBL" id="VYZN01000023">
    <property type="protein sequence ID" value="KAE9536442.1"/>
    <property type="molecule type" value="Genomic_DNA"/>
</dbReference>